<dbReference type="PANTHER" id="PTHR23155">
    <property type="entry name" value="DISEASE RESISTANCE PROTEIN RP"/>
    <property type="match status" value="1"/>
</dbReference>
<dbReference type="PANTHER" id="PTHR23155:SF906">
    <property type="entry name" value="OS08G0205100 PROTEIN"/>
    <property type="match status" value="1"/>
</dbReference>
<dbReference type="Gene3D" id="1.10.10.10">
    <property type="entry name" value="Winged helix-like DNA-binding domain superfamily/Winged helix DNA-binding domain"/>
    <property type="match status" value="1"/>
</dbReference>
<evidence type="ECO:0000313" key="7">
    <source>
        <dbReference type="Proteomes" id="UP000823388"/>
    </source>
</evidence>
<dbReference type="PRINTS" id="PR00364">
    <property type="entry name" value="DISEASERSIST"/>
</dbReference>
<dbReference type="FunFam" id="1.10.10.10:FF:000322">
    <property type="entry name" value="Probable disease resistance protein At1g63360"/>
    <property type="match status" value="1"/>
</dbReference>
<dbReference type="Gene3D" id="3.40.50.300">
    <property type="entry name" value="P-loop containing nucleotide triphosphate hydrolases"/>
    <property type="match status" value="1"/>
</dbReference>
<dbReference type="Gene3D" id="1.10.8.430">
    <property type="entry name" value="Helical domain of apoptotic protease-activating factors"/>
    <property type="match status" value="1"/>
</dbReference>
<dbReference type="Pfam" id="PF23559">
    <property type="entry name" value="WHD_DRP"/>
    <property type="match status" value="1"/>
</dbReference>
<evidence type="ECO:0000259" key="5">
    <source>
        <dbReference type="Pfam" id="PF23598"/>
    </source>
</evidence>
<dbReference type="InterPro" id="IPR036388">
    <property type="entry name" value="WH-like_DNA-bd_sf"/>
</dbReference>
<keyword evidence="2" id="KW-0611">Plant defense</keyword>
<dbReference type="FunFam" id="3.40.50.300:FF:001091">
    <property type="entry name" value="Probable disease resistance protein At1g61300"/>
    <property type="match status" value="1"/>
</dbReference>
<evidence type="ECO:0000259" key="4">
    <source>
        <dbReference type="Pfam" id="PF23559"/>
    </source>
</evidence>
<dbReference type="Pfam" id="PF23598">
    <property type="entry name" value="LRR_14"/>
    <property type="match status" value="1"/>
</dbReference>
<dbReference type="Pfam" id="PF00931">
    <property type="entry name" value="NB-ARC"/>
    <property type="match status" value="1"/>
</dbReference>
<keyword evidence="1" id="KW-0677">Repeat</keyword>
<dbReference type="EMBL" id="CM029040">
    <property type="protein sequence ID" value="KAG2633862.1"/>
    <property type="molecule type" value="Genomic_DNA"/>
</dbReference>
<dbReference type="InterPro" id="IPR002182">
    <property type="entry name" value="NB-ARC"/>
</dbReference>
<dbReference type="Proteomes" id="UP000823388">
    <property type="component" value="Chromosome 2N"/>
</dbReference>
<comment type="caution">
    <text evidence="6">The sequence shown here is derived from an EMBL/GenBank/DDBJ whole genome shotgun (WGS) entry which is preliminary data.</text>
</comment>
<proteinExistence type="predicted"/>
<keyword evidence="7" id="KW-1185">Reference proteome</keyword>
<dbReference type="SUPFAM" id="SSF52058">
    <property type="entry name" value="L domain-like"/>
    <property type="match status" value="1"/>
</dbReference>
<feature type="domain" description="NB-ARC" evidence="3">
    <location>
        <begin position="115"/>
        <end position="266"/>
    </location>
</feature>
<dbReference type="GO" id="GO:0042742">
    <property type="term" value="P:defense response to bacterium"/>
    <property type="evidence" value="ECO:0007669"/>
    <property type="project" value="UniProtKB-ARBA"/>
</dbReference>
<evidence type="ECO:0008006" key="8">
    <source>
        <dbReference type="Google" id="ProtNLM"/>
    </source>
</evidence>
<dbReference type="GO" id="GO:0043531">
    <property type="term" value="F:ADP binding"/>
    <property type="evidence" value="ECO:0007669"/>
    <property type="project" value="InterPro"/>
</dbReference>
<dbReference type="InterPro" id="IPR042197">
    <property type="entry name" value="Apaf_helical"/>
</dbReference>
<feature type="domain" description="Disease resistance protein winged helix" evidence="4">
    <location>
        <begin position="362"/>
        <end position="433"/>
    </location>
</feature>
<dbReference type="AlphaFoldDB" id="A0A8T0VBV8"/>
<dbReference type="GO" id="GO:0002758">
    <property type="term" value="P:innate immune response-activating signaling pathway"/>
    <property type="evidence" value="ECO:0007669"/>
    <property type="project" value="UniProtKB-ARBA"/>
</dbReference>
<organism evidence="6 7">
    <name type="scientific">Panicum virgatum</name>
    <name type="common">Blackwell switchgrass</name>
    <dbReference type="NCBI Taxonomy" id="38727"/>
    <lineage>
        <taxon>Eukaryota</taxon>
        <taxon>Viridiplantae</taxon>
        <taxon>Streptophyta</taxon>
        <taxon>Embryophyta</taxon>
        <taxon>Tracheophyta</taxon>
        <taxon>Spermatophyta</taxon>
        <taxon>Magnoliopsida</taxon>
        <taxon>Liliopsida</taxon>
        <taxon>Poales</taxon>
        <taxon>Poaceae</taxon>
        <taxon>PACMAD clade</taxon>
        <taxon>Panicoideae</taxon>
        <taxon>Panicodae</taxon>
        <taxon>Paniceae</taxon>
        <taxon>Panicinae</taxon>
        <taxon>Panicum</taxon>
        <taxon>Panicum sect. Hiantes</taxon>
    </lineage>
</organism>
<evidence type="ECO:0000256" key="2">
    <source>
        <dbReference type="ARBA" id="ARBA00022821"/>
    </source>
</evidence>
<evidence type="ECO:0000259" key="3">
    <source>
        <dbReference type="Pfam" id="PF00931"/>
    </source>
</evidence>
<reference evidence="6" key="1">
    <citation type="submission" date="2020-05" db="EMBL/GenBank/DDBJ databases">
        <title>WGS assembly of Panicum virgatum.</title>
        <authorList>
            <person name="Lovell J.T."/>
            <person name="Jenkins J."/>
            <person name="Shu S."/>
            <person name="Juenger T.E."/>
            <person name="Schmutz J."/>
        </authorList>
    </citation>
    <scope>NUCLEOTIDE SEQUENCE</scope>
    <source>
        <strain evidence="6">AP13</strain>
    </source>
</reference>
<feature type="domain" description="Disease resistance R13L4/SHOC-2-like LRR" evidence="5">
    <location>
        <begin position="482"/>
        <end position="571"/>
    </location>
</feature>
<evidence type="ECO:0000313" key="6">
    <source>
        <dbReference type="EMBL" id="KAG2633862.1"/>
    </source>
</evidence>
<dbReference type="InterPro" id="IPR044974">
    <property type="entry name" value="Disease_R_plants"/>
</dbReference>
<protein>
    <recommendedName>
        <fullName evidence="8">NB-ARC domain-containing protein</fullName>
    </recommendedName>
</protein>
<accession>A0A8T0VBV8</accession>
<dbReference type="GO" id="GO:0009626">
    <property type="term" value="P:plant-type hypersensitive response"/>
    <property type="evidence" value="ECO:0007669"/>
    <property type="project" value="UniProtKB-ARBA"/>
</dbReference>
<gene>
    <name evidence="6" type="ORF">PVAP13_2NG231100</name>
</gene>
<dbReference type="InterPro" id="IPR055414">
    <property type="entry name" value="LRR_R13L4/SHOC2-like"/>
</dbReference>
<dbReference type="InterPro" id="IPR058922">
    <property type="entry name" value="WHD_DRP"/>
</dbReference>
<sequence>MLRVERDSSKPHGFKGFITRSTKLLTTMNTRHEIAKEFEGLKIRVKEASERRTRYKTFFETDTWYKTDDAVPKQNNTTIDPRLLALHAETTSLVGVKGPRDQLIQLMDGEGVPSHQLKVFSIVGFGGLGKTTLANEIYHKLKEKFQSRAFVFVSQKQNIRKILRRILSQAGFVPPKDTNIEMWEESEFITALHNFLLDKRYLIVIDDIWDTSAWDIIKCALPKNMNGSRVITTTRIEDVARACCTNHIECVYKMKALSDQDSRSLFFIRIFGSEDMCPAYLNEVSSEILKKCGGLPLAIITTSSLLANQPNKLKKEQWEYVRKSLGSNFEMSRTLEGMRQILNLSYINLPYCLKTCMLYLGIYPEDYTIDKNDLTRQWVAEGFICKDHGIDPEDIAKSYFNELINRSMIQPVDTDFNGDVMSCRVHDMMLDLILHKSREENFITIMDDMQDMIGHQDKIRRISLNMDDSTNDTAARSVQLSQIRTLARFGTSSQLLSFKLFKHLRVLGIEISAWPKSDPSLDFTGIRHLFQLRFLKITTEGYHVVLPSKIGDLQQLETFDISGNWKLPSDFF</sequence>
<name>A0A8T0VBV8_PANVG</name>
<evidence type="ECO:0000256" key="1">
    <source>
        <dbReference type="ARBA" id="ARBA00022737"/>
    </source>
</evidence>
<dbReference type="SUPFAM" id="SSF52540">
    <property type="entry name" value="P-loop containing nucleoside triphosphate hydrolases"/>
    <property type="match status" value="1"/>
</dbReference>
<dbReference type="InterPro" id="IPR027417">
    <property type="entry name" value="P-loop_NTPase"/>
</dbReference>